<dbReference type="GO" id="GO:0000270">
    <property type="term" value="P:peptidoglycan metabolic process"/>
    <property type="evidence" value="ECO:0007669"/>
    <property type="project" value="TreeGrafter"/>
</dbReference>
<evidence type="ECO:0000256" key="2">
    <source>
        <dbReference type="ARBA" id="ARBA00022801"/>
    </source>
</evidence>
<dbReference type="PRINTS" id="PR00922">
    <property type="entry name" value="DADACBPTASE3"/>
</dbReference>
<proteinExistence type="inferred from homology"/>
<keyword evidence="2" id="KW-0378">Hydrolase</keyword>
<organism evidence="3">
    <name type="scientific">uncultured Synechococcales cyanobacterium</name>
    <dbReference type="NCBI Taxonomy" id="1936017"/>
    <lineage>
        <taxon>Bacteria</taxon>
        <taxon>Bacillati</taxon>
        <taxon>Cyanobacteriota</taxon>
        <taxon>Cyanophyceae</taxon>
        <taxon>Synechococcales</taxon>
        <taxon>environmental samples</taxon>
    </lineage>
</organism>
<dbReference type="AlphaFoldDB" id="A0A6J4VUE6"/>
<dbReference type="InterPro" id="IPR012338">
    <property type="entry name" value="Beta-lactam/transpept-like"/>
</dbReference>
<protein>
    <submittedName>
        <fullName evidence="3">D-alanyl-D-alanine carboxypeptidase-like protein</fullName>
    </submittedName>
</protein>
<gene>
    <name evidence="3" type="ORF">AVDCRST_MAG81-4959</name>
</gene>
<dbReference type="Gene3D" id="3.50.80.20">
    <property type="entry name" value="D-Ala-D-Ala carboxypeptidase C, peptidase S13"/>
    <property type="match status" value="1"/>
</dbReference>
<accession>A0A6J4VUE6</accession>
<evidence type="ECO:0000256" key="1">
    <source>
        <dbReference type="ARBA" id="ARBA00006096"/>
    </source>
</evidence>
<dbReference type="Gene3D" id="3.40.710.10">
    <property type="entry name" value="DD-peptidase/beta-lactamase superfamily"/>
    <property type="match status" value="1"/>
</dbReference>
<comment type="similarity">
    <text evidence="1">Belongs to the peptidase S13 family.</text>
</comment>
<dbReference type="Pfam" id="PF02113">
    <property type="entry name" value="Peptidase_S13"/>
    <property type="match status" value="2"/>
</dbReference>
<sequence>MLELFASGVFSLWLEAAGIKSPTLQPSNVSTASALLLGQDPVTATVVKRYLQQLSAQGFSESQQGVWIQSGNQLLATQQGSIPLPAASLTKVATSLVALQTWGPQHQFITQIGTTGAVQKGVLKGDLVVQGVGDPLFIWEEAINLGNTLNRIGIRQVTGDLVIVGGFTMNYESDPMVAGNLLREGLNATTWGEEAQSQYSTMPRGTLRPQVVIQGNVQLQPRPPVQQRLLVRHRSLPLSQLLKQMNIYSNNAMAETLAASLGGAKVVAQRAAIAADVPQSEIQLINGSGLGTANRMSPRAACGMFQSIERQLQPFKLTAADFFPVAGRDRGTLEARQLPPATVVKTGTLADVSTLAGVIPTRKYGPICFSIMNRGDAVDDFRVRQDLLLQNLRTHWGTTALAKEKLQPNLSAVPMGAGDRDEILLPAKPPS</sequence>
<reference evidence="3" key="1">
    <citation type="submission" date="2020-02" db="EMBL/GenBank/DDBJ databases">
        <authorList>
            <person name="Meier V. D."/>
        </authorList>
    </citation>
    <scope>NUCLEOTIDE SEQUENCE</scope>
    <source>
        <strain evidence="3">AVDCRST_MAG81</strain>
    </source>
</reference>
<dbReference type="InterPro" id="IPR000667">
    <property type="entry name" value="Peptidase_S13"/>
</dbReference>
<dbReference type="PANTHER" id="PTHR30023">
    <property type="entry name" value="D-ALANYL-D-ALANINE CARBOXYPEPTIDASE"/>
    <property type="match status" value="1"/>
</dbReference>
<dbReference type="EMBL" id="CADCWO010000246">
    <property type="protein sequence ID" value="CAA9589521.1"/>
    <property type="molecule type" value="Genomic_DNA"/>
</dbReference>
<evidence type="ECO:0000313" key="3">
    <source>
        <dbReference type="EMBL" id="CAA9589521.1"/>
    </source>
</evidence>
<dbReference type="SUPFAM" id="SSF56601">
    <property type="entry name" value="beta-lactamase/transpeptidase-like"/>
    <property type="match status" value="1"/>
</dbReference>
<dbReference type="PANTHER" id="PTHR30023:SF0">
    <property type="entry name" value="PENICILLIN-SENSITIVE CARBOXYPEPTIDASE A"/>
    <property type="match status" value="1"/>
</dbReference>
<keyword evidence="3" id="KW-0645">Protease</keyword>
<dbReference type="GO" id="GO:0006508">
    <property type="term" value="P:proteolysis"/>
    <property type="evidence" value="ECO:0007669"/>
    <property type="project" value="InterPro"/>
</dbReference>
<keyword evidence="3" id="KW-0121">Carboxypeptidase</keyword>
<name>A0A6J4VUE6_9CYAN</name>
<dbReference type="GO" id="GO:0004185">
    <property type="term" value="F:serine-type carboxypeptidase activity"/>
    <property type="evidence" value="ECO:0007669"/>
    <property type="project" value="InterPro"/>
</dbReference>